<reference evidence="1" key="1">
    <citation type="submission" date="2018-05" db="EMBL/GenBank/DDBJ databases">
        <authorList>
            <person name="Lanie J.A."/>
            <person name="Ng W.-L."/>
            <person name="Kazmierczak K.M."/>
            <person name="Andrzejewski T.M."/>
            <person name="Davidsen T.M."/>
            <person name="Wayne K.J."/>
            <person name="Tettelin H."/>
            <person name="Glass J.I."/>
            <person name="Rusch D."/>
            <person name="Podicherti R."/>
            <person name="Tsui H.-C.T."/>
            <person name="Winkler M.E."/>
        </authorList>
    </citation>
    <scope>NUCLEOTIDE SEQUENCE</scope>
</reference>
<organism evidence="1">
    <name type="scientific">marine metagenome</name>
    <dbReference type="NCBI Taxonomy" id="408172"/>
    <lineage>
        <taxon>unclassified sequences</taxon>
        <taxon>metagenomes</taxon>
        <taxon>ecological metagenomes</taxon>
    </lineage>
</organism>
<evidence type="ECO:0000313" key="1">
    <source>
        <dbReference type="EMBL" id="SVA71585.1"/>
    </source>
</evidence>
<dbReference type="AlphaFoldDB" id="A0A381Y3R7"/>
<protein>
    <recommendedName>
        <fullName evidence="2">16S rRNA (Guanine(966)-N(2))-methyltransferase RsmD</fullName>
    </recommendedName>
</protein>
<sequence length="81" mass="8488">VVVADGPNWLVANRGPWDLVLLDPPYAFDGWPALLGGPLVGSVAGVVVVESDREVDPGPSWNVGSTRRHGSTVVTLLTPTD</sequence>
<dbReference type="EMBL" id="UINC01017309">
    <property type="protein sequence ID" value="SVA71585.1"/>
    <property type="molecule type" value="Genomic_DNA"/>
</dbReference>
<accession>A0A381Y3R7</accession>
<name>A0A381Y3R7_9ZZZZ</name>
<gene>
    <name evidence="1" type="ORF">METZ01_LOCUS124439</name>
</gene>
<evidence type="ECO:0008006" key="2">
    <source>
        <dbReference type="Google" id="ProtNLM"/>
    </source>
</evidence>
<feature type="non-terminal residue" evidence="1">
    <location>
        <position position="1"/>
    </location>
</feature>
<dbReference type="Gene3D" id="3.40.50.150">
    <property type="entry name" value="Vaccinia Virus protein VP39"/>
    <property type="match status" value="1"/>
</dbReference>
<dbReference type="InterPro" id="IPR029063">
    <property type="entry name" value="SAM-dependent_MTases_sf"/>
</dbReference>
<proteinExistence type="predicted"/>